<reference evidence="5" key="2">
    <citation type="submission" date="2011-03" db="EMBL/GenBank/DDBJ databases">
        <title>The complete genome of Desulfobacca acetoxidans DSM 11109.</title>
        <authorList>
            <consortium name="US DOE Joint Genome Institute (JGI-PGF)"/>
            <person name="Lucas S."/>
            <person name="Copeland A."/>
            <person name="Lapidus A."/>
            <person name="Bruce D."/>
            <person name="Goodwin L."/>
            <person name="Pitluck S."/>
            <person name="Peters L."/>
            <person name="Kyrpides N."/>
            <person name="Mavromatis K."/>
            <person name="Ivanova N."/>
            <person name="Ovchinnikova G."/>
            <person name="Teshima H."/>
            <person name="Detter J.C."/>
            <person name="Han C."/>
            <person name="Land M."/>
            <person name="Hauser L."/>
            <person name="Markowitz V."/>
            <person name="Cheng J.-F."/>
            <person name="Hugenholtz P."/>
            <person name="Woyke T."/>
            <person name="Wu D."/>
            <person name="Spring S."/>
            <person name="Schueler E."/>
            <person name="Brambilla E."/>
            <person name="Klenk H.-P."/>
            <person name="Eisen J.A."/>
        </authorList>
    </citation>
    <scope>NUCLEOTIDE SEQUENCE [LARGE SCALE GENOMIC DNA]</scope>
    <source>
        <strain evidence="5">ATCC 700848 / DSM 11109 / ASRB2</strain>
    </source>
</reference>
<accession>F2NEW1</accession>
<name>F2NEW1_DESAR</name>
<proteinExistence type="predicted"/>
<dbReference type="InterPro" id="IPR000184">
    <property type="entry name" value="Bac_surfAg_D15"/>
</dbReference>
<dbReference type="Proteomes" id="UP000000483">
    <property type="component" value="Chromosome"/>
</dbReference>
<sequence>MKHWQGWFGIFLLSLASISLSGCSSSFPSVMLPPPLPVERENNQVKSTLFPLPVMATDPNSGEDYGFLPVWVFPRKDKAIGMILAPSAIYNEVAGSSLAFRLLAYPSKETQYRIIVDQSTKINSFYEFSYEKSATQPQEWLYSVLFTYDADIFPRFYGFGNASSSSKETSYTSRNRILQGSFGYRITDNLELCFSETFSQISLSDNHLANLPPTASMFPGVMTDRRNTAVIHEIRCNYDTRDYKDTPTCGFLAKMYVQTARQDLGSDSSYDRLGFEFKGFQPWDSDDRRFITAVRLVGDFMTRESGTPFYRLPTLGGFETDRGYGQWRWIDRNMVAFSLEQRIDVFQLNHFGVVSHWEVAPFIDVGKVFPTFGKFNFHYFHPSAGIALRAVVRPQVVGHVEVGVGRGGDNAVFMGLGYPF</sequence>
<reference evidence="4 5" key="1">
    <citation type="journal article" date="2011" name="Stand. Genomic Sci.">
        <title>Complete genome sequence of the acetate-degrading sulfate reducer Desulfobacca acetoxidans type strain (ASRB2).</title>
        <authorList>
            <person name="Goker M."/>
            <person name="Teshima H."/>
            <person name="Lapidus A."/>
            <person name="Nolan M."/>
            <person name="Lucas S."/>
            <person name="Hammon N."/>
            <person name="Deshpande S."/>
            <person name="Cheng J.F."/>
            <person name="Tapia R."/>
            <person name="Han C."/>
            <person name="Goodwin L."/>
            <person name="Pitluck S."/>
            <person name="Huntemann M."/>
            <person name="Liolios K."/>
            <person name="Ivanova N."/>
            <person name="Pagani I."/>
            <person name="Mavromatis K."/>
            <person name="Ovchinikova G."/>
            <person name="Pati A."/>
            <person name="Chen A."/>
            <person name="Palaniappan K."/>
            <person name="Land M."/>
            <person name="Hauser L."/>
            <person name="Brambilla E.M."/>
            <person name="Rohde M."/>
            <person name="Spring S."/>
            <person name="Detter J.C."/>
            <person name="Woyke T."/>
            <person name="Bristow J."/>
            <person name="Eisen J.A."/>
            <person name="Markowitz V."/>
            <person name="Hugenholtz P."/>
            <person name="Kyrpides N.C."/>
            <person name="Klenk H.P."/>
        </authorList>
    </citation>
    <scope>NUCLEOTIDE SEQUENCE [LARGE SCALE GENOMIC DNA]</scope>
    <source>
        <strain evidence="5">ATCC 700848 / DSM 11109 / ASRB2</strain>
    </source>
</reference>
<dbReference type="PROSITE" id="PS51257">
    <property type="entry name" value="PROKAR_LIPOPROTEIN"/>
    <property type="match status" value="1"/>
</dbReference>
<dbReference type="Gene3D" id="2.40.160.50">
    <property type="entry name" value="membrane protein fhac: a member of the omp85/tpsb transporter family"/>
    <property type="match status" value="1"/>
</dbReference>
<protein>
    <submittedName>
        <fullName evidence="4">Surface antigen (D15)</fullName>
    </submittedName>
</protein>
<comment type="subcellular location">
    <subcellularLocation>
        <location evidence="1">Membrane</location>
    </subcellularLocation>
</comment>
<dbReference type="RefSeq" id="WP_013705414.1">
    <property type="nucleotide sequence ID" value="NC_015388.1"/>
</dbReference>
<dbReference type="KEGG" id="dao:Desac_0413"/>
<keyword evidence="5" id="KW-1185">Reference proteome</keyword>
<dbReference type="GO" id="GO:0019867">
    <property type="term" value="C:outer membrane"/>
    <property type="evidence" value="ECO:0007669"/>
    <property type="project" value="InterPro"/>
</dbReference>
<evidence type="ECO:0000256" key="1">
    <source>
        <dbReference type="ARBA" id="ARBA00004370"/>
    </source>
</evidence>
<dbReference type="STRING" id="880072.Desac_0413"/>
<evidence type="ECO:0000313" key="4">
    <source>
        <dbReference type="EMBL" id="AEB08301.1"/>
    </source>
</evidence>
<keyword evidence="2" id="KW-0472">Membrane</keyword>
<feature type="domain" description="Bacterial surface antigen (D15)" evidence="3">
    <location>
        <begin position="121"/>
        <end position="389"/>
    </location>
</feature>
<dbReference type="HOGENOM" id="CLU_613645_0_0_7"/>
<dbReference type="EMBL" id="CP002629">
    <property type="protein sequence ID" value="AEB08301.1"/>
    <property type="molecule type" value="Genomic_DNA"/>
</dbReference>
<organism evidence="4 5">
    <name type="scientific">Desulfobacca acetoxidans (strain ATCC 700848 / DSM 11109 / ASRB2)</name>
    <dbReference type="NCBI Taxonomy" id="880072"/>
    <lineage>
        <taxon>Bacteria</taxon>
        <taxon>Pseudomonadati</taxon>
        <taxon>Thermodesulfobacteriota</taxon>
        <taxon>Desulfobaccia</taxon>
        <taxon>Desulfobaccales</taxon>
        <taxon>Desulfobaccaceae</taxon>
        <taxon>Desulfobacca</taxon>
    </lineage>
</organism>
<dbReference type="OrthoDB" id="335387at2"/>
<gene>
    <name evidence="4" type="ordered locus">Desac_0413</name>
</gene>
<dbReference type="Pfam" id="PF01103">
    <property type="entry name" value="Omp85"/>
    <property type="match status" value="1"/>
</dbReference>
<evidence type="ECO:0000313" key="5">
    <source>
        <dbReference type="Proteomes" id="UP000000483"/>
    </source>
</evidence>
<evidence type="ECO:0000259" key="3">
    <source>
        <dbReference type="Pfam" id="PF01103"/>
    </source>
</evidence>
<dbReference type="AlphaFoldDB" id="F2NEW1"/>
<dbReference type="eggNOG" id="COG4775">
    <property type="taxonomic scope" value="Bacteria"/>
</dbReference>
<evidence type="ECO:0000256" key="2">
    <source>
        <dbReference type="ARBA" id="ARBA00023136"/>
    </source>
</evidence>